<dbReference type="PANTHER" id="PTHR43072">
    <property type="entry name" value="N-ACETYLTRANSFERASE"/>
    <property type="match status" value="1"/>
</dbReference>
<dbReference type="InterPro" id="IPR000182">
    <property type="entry name" value="GNAT_dom"/>
</dbReference>
<dbReference type="GO" id="GO:0016747">
    <property type="term" value="F:acyltransferase activity, transferring groups other than amino-acyl groups"/>
    <property type="evidence" value="ECO:0007669"/>
    <property type="project" value="InterPro"/>
</dbReference>
<feature type="domain" description="N-acetyltransferase" evidence="3">
    <location>
        <begin position="58"/>
        <end position="212"/>
    </location>
</feature>
<sequence>MSPPLILSNSSHDSLLHPLVLPPDGCNTPPTYCKRYANPSCDIIRSNVFQLTPTSCKSVIRPATIDDAPGIAAVYSSFVQDITSPDLMPLTANQFKIKMGNLDKPWFVAVDKFGKVVGFCYASGFNSHPSFRWTVCSTVYISECAQRQGLGKRFYIELLSALKQLGYATVIATINADNILSKLAHRNVGFRHLATLPKMAYKCKQWLDKEYWFFFLQKSIIGEPVSASSATPAKIASELPLNLIVDMSSSIMSKSLPPISPSTMHYDVRPATIDDVKAIAAFHSRYDIFGELLISKIAEHLQSPSEHPWFVANDENGSVVGSGSCSYFSERPVYNWTVSCCFCFTDEALADGVGLKLANQLFAELCQRGFASALVLVDDRNLAIKEFLKSALFQQHSLFPYVGFNGEGTLFNREAWLYNVQDGDAAIKKWKVPIP</sequence>
<dbReference type="InterPro" id="IPR016181">
    <property type="entry name" value="Acyl_CoA_acyltransferase"/>
</dbReference>
<accession>A0A0H5RJQ0</accession>
<feature type="domain" description="N-acetyltransferase" evidence="3">
    <location>
        <begin position="266"/>
        <end position="424"/>
    </location>
</feature>
<dbReference type="EMBL" id="HACM01008492">
    <property type="protein sequence ID" value="CRZ08934.1"/>
    <property type="molecule type" value="Transcribed_RNA"/>
</dbReference>
<name>A0A0H5RJQ0_9EUKA</name>
<evidence type="ECO:0000259" key="3">
    <source>
        <dbReference type="PROSITE" id="PS51186"/>
    </source>
</evidence>
<dbReference type="SUPFAM" id="SSF55729">
    <property type="entry name" value="Acyl-CoA N-acyltransferases (Nat)"/>
    <property type="match status" value="2"/>
</dbReference>
<dbReference type="Gene3D" id="3.40.630.30">
    <property type="match status" value="2"/>
</dbReference>
<dbReference type="Pfam" id="PF00583">
    <property type="entry name" value="Acetyltransf_1"/>
    <property type="match status" value="1"/>
</dbReference>
<keyword evidence="2" id="KW-0012">Acyltransferase</keyword>
<dbReference type="PANTHER" id="PTHR43072:SF23">
    <property type="entry name" value="UPF0039 PROTEIN C11D3.02C"/>
    <property type="match status" value="1"/>
</dbReference>
<evidence type="ECO:0000256" key="2">
    <source>
        <dbReference type="ARBA" id="ARBA00023315"/>
    </source>
</evidence>
<proteinExistence type="predicted"/>
<dbReference type="AlphaFoldDB" id="A0A0H5RJQ0"/>
<organism evidence="4">
    <name type="scientific">Spongospora subterranea</name>
    <dbReference type="NCBI Taxonomy" id="70186"/>
    <lineage>
        <taxon>Eukaryota</taxon>
        <taxon>Sar</taxon>
        <taxon>Rhizaria</taxon>
        <taxon>Endomyxa</taxon>
        <taxon>Phytomyxea</taxon>
        <taxon>Plasmodiophorida</taxon>
        <taxon>Plasmodiophoridae</taxon>
        <taxon>Spongospora</taxon>
    </lineage>
</organism>
<dbReference type="PROSITE" id="PS51186">
    <property type="entry name" value="GNAT"/>
    <property type="match status" value="2"/>
</dbReference>
<reference evidence="4" key="1">
    <citation type="submission" date="2015-04" db="EMBL/GenBank/DDBJ databases">
        <title>The genome sequence of the plant pathogenic Rhizarian Plasmodiophora brassicae reveals insights in its biotrophic life cycle and the origin of chitin synthesis.</title>
        <authorList>
            <person name="Schwelm A."/>
            <person name="Fogelqvist J."/>
            <person name="Knaust A."/>
            <person name="Julke S."/>
            <person name="Lilja T."/>
            <person name="Dhandapani V."/>
            <person name="Bonilla-Rosso G."/>
            <person name="Karlsson M."/>
            <person name="Shevchenko A."/>
            <person name="Choi S.R."/>
            <person name="Kim H.G."/>
            <person name="Park J.Y."/>
            <person name="Lim Y.P."/>
            <person name="Ludwig-Muller J."/>
            <person name="Dixelius C."/>
        </authorList>
    </citation>
    <scope>NUCLEOTIDE SEQUENCE</scope>
    <source>
        <tissue evidence="4">Potato root galls</tissue>
    </source>
</reference>
<protein>
    <recommendedName>
        <fullName evidence="3">N-acetyltransferase domain-containing protein</fullName>
    </recommendedName>
</protein>
<evidence type="ECO:0000256" key="1">
    <source>
        <dbReference type="ARBA" id="ARBA00022679"/>
    </source>
</evidence>
<dbReference type="CDD" id="cd04301">
    <property type="entry name" value="NAT_SF"/>
    <property type="match status" value="1"/>
</dbReference>
<evidence type="ECO:0000313" key="4">
    <source>
        <dbReference type="EMBL" id="CRZ08934.1"/>
    </source>
</evidence>
<keyword evidence="1" id="KW-0808">Transferase</keyword>